<feature type="compositionally biased region" description="Polar residues" evidence="1">
    <location>
        <begin position="123"/>
        <end position="133"/>
    </location>
</feature>
<proteinExistence type="predicted"/>
<feature type="region of interest" description="Disordered" evidence="1">
    <location>
        <begin position="53"/>
        <end position="138"/>
    </location>
</feature>
<dbReference type="EMBL" id="OUUW01000036">
    <property type="protein sequence ID" value="SPP89853.1"/>
    <property type="molecule type" value="Genomic_DNA"/>
</dbReference>
<dbReference type="AlphaFoldDB" id="A0A3B0K925"/>
<evidence type="ECO:0000313" key="2">
    <source>
        <dbReference type="EMBL" id="SPP89853.1"/>
    </source>
</evidence>
<name>A0A3B0K925_DROGU</name>
<accession>A0A3B0K925</accession>
<protein>
    <submittedName>
        <fullName evidence="2">Uncharacterized protein</fullName>
    </submittedName>
</protein>
<evidence type="ECO:0000256" key="1">
    <source>
        <dbReference type="SAM" id="MobiDB-lite"/>
    </source>
</evidence>
<sequence length="168" mass="18989">MICIKCSAQYHSLKDCPKPPNMNDALQSYWEQMAMQQKAMFNVEQQRFAVPALSTTTLSSAPGKSKKEKKTPKKTKKTPQKKMKLEAADDDEDDDDEEAGDGDSEDSEPVPVWKQKRKRNTEQTKPQTATNLPPQAIPFPTMAASATYNSMMYPYGTPFRFPFSFPKP</sequence>
<dbReference type="Proteomes" id="UP000268350">
    <property type="component" value="Unassembled WGS sequence"/>
</dbReference>
<evidence type="ECO:0000313" key="3">
    <source>
        <dbReference type="Proteomes" id="UP000268350"/>
    </source>
</evidence>
<gene>
    <name evidence="2" type="ORF">DGUA_6G020805</name>
</gene>
<reference evidence="3" key="1">
    <citation type="submission" date="2018-01" db="EMBL/GenBank/DDBJ databases">
        <authorList>
            <person name="Alioto T."/>
            <person name="Alioto T."/>
        </authorList>
    </citation>
    <scope>NUCLEOTIDE SEQUENCE [LARGE SCALE GENOMIC DNA]</scope>
</reference>
<feature type="compositionally biased region" description="Basic residues" evidence="1">
    <location>
        <begin position="64"/>
        <end position="82"/>
    </location>
</feature>
<dbReference type="OrthoDB" id="8026949at2759"/>
<keyword evidence="3" id="KW-1185">Reference proteome</keyword>
<organism evidence="2 3">
    <name type="scientific">Drosophila guanche</name>
    <name type="common">Fruit fly</name>
    <dbReference type="NCBI Taxonomy" id="7266"/>
    <lineage>
        <taxon>Eukaryota</taxon>
        <taxon>Metazoa</taxon>
        <taxon>Ecdysozoa</taxon>
        <taxon>Arthropoda</taxon>
        <taxon>Hexapoda</taxon>
        <taxon>Insecta</taxon>
        <taxon>Pterygota</taxon>
        <taxon>Neoptera</taxon>
        <taxon>Endopterygota</taxon>
        <taxon>Diptera</taxon>
        <taxon>Brachycera</taxon>
        <taxon>Muscomorpha</taxon>
        <taxon>Ephydroidea</taxon>
        <taxon>Drosophilidae</taxon>
        <taxon>Drosophila</taxon>
        <taxon>Sophophora</taxon>
    </lineage>
</organism>
<feature type="compositionally biased region" description="Acidic residues" evidence="1">
    <location>
        <begin position="88"/>
        <end position="108"/>
    </location>
</feature>